<comment type="caution">
    <text evidence="2">The sequence shown here is derived from an EMBL/GenBank/DDBJ whole genome shotgun (WGS) entry which is preliminary data.</text>
</comment>
<reference evidence="3" key="1">
    <citation type="journal article" date="2019" name="Int. J. Syst. Evol. Microbiol.">
        <title>The Global Catalogue of Microorganisms (GCM) 10K type strain sequencing project: providing services to taxonomists for standard genome sequencing and annotation.</title>
        <authorList>
            <consortium name="The Broad Institute Genomics Platform"/>
            <consortium name="The Broad Institute Genome Sequencing Center for Infectious Disease"/>
            <person name="Wu L."/>
            <person name="Ma J."/>
        </authorList>
    </citation>
    <scope>NUCLEOTIDE SEQUENCE [LARGE SCALE GENOMIC DNA]</scope>
    <source>
        <strain evidence="3">CCUG 63369</strain>
    </source>
</reference>
<dbReference type="EMBL" id="JBHTHR010000103">
    <property type="protein sequence ID" value="MFD0800816.1"/>
    <property type="molecule type" value="Genomic_DNA"/>
</dbReference>
<accession>A0ABW3BBV8</accession>
<protein>
    <submittedName>
        <fullName evidence="2">Dihydrofolate reductase family protein</fullName>
    </submittedName>
</protein>
<dbReference type="PANTHER" id="PTHR38011">
    <property type="entry name" value="DIHYDROFOLATE REDUCTASE FAMILY PROTEIN (AFU_ORTHOLOGUE AFUA_8G06820)"/>
    <property type="match status" value="1"/>
</dbReference>
<dbReference type="PANTHER" id="PTHR38011:SF11">
    <property type="entry name" value="2,5-DIAMINO-6-RIBOSYLAMINO-4(3H)-PYRIMIDINONE 5'-PHOSPHATE REDUCTASE"/>
    <property type="match status" value="1"/>
</dbReference>
<dbReference type="InterPro" id="IPR050765">
    <property type="entry name" value="Riboflavin_Biosynth_HTPR"/>
</dbReference>
<dbReference type="InterPro" id="IPR002734">
    <property type="entry name" value="RibDG_C"/>
</dbReference>
<sequence>MAKLIYSMIASVDGYIADTEGRFDWAEPDAEVMAFVNDHERPVGTYLFGRRMYEMMAVWETDPSLAEESPLMRDFAGIWQAADKVVYSTTLEGPSTARTRLERRFDPEGVRRLKAEADADVSVSGPALAAHAFTAGLVDECHLYLVPAVVGGGNRVLPDGLRLDLTLHDERRFTNGTVYLRYGVKSPNRSAPADLP</sequence>
<proteinExistence type="predicted"/>
<dbReference type="Proteomes" id="UP001596956">
    <property type="component" value="Unassembled WGS sequence"/>
</dbReference>
<gene>
    <name evidence="2" type="ORF">ACFQZU_05720</name>
</gene>
<dbReference type="SUPFAM" id="SSF53597">
    <property type="entry name" value="Dihydrofolate reductase-like"/>
    <property type="match status" value="1"/>
</dbReference>
<name>A0ABW3BBV8_9ACTN</name>
<feature type="domain" description="Bacterial bifunctional deaminase-reductase C-terminal" evidence="1">
    <location>
        <begin position="3"/>
        <end position="178"/>
    </location>
</feature>
<dbReference type="Pfam" id="PF01872">
    <property type="entry name" value="RibD_C"/>
    <property type="match status" value="1"/>
</dbReference>
<dbReference type="InterPro" id="IPR024072">
    <property type="entry name" value="DHFR-like_dom_sf"/>
</dbReference>
<evidence type="ECO:0000313" key="2">
    <source>
        <dbReference type="EMBL" id="MFD0800816.1"/>
    </source>
</evidence>
<dbReference type="Gene3D" id="3.40.430.10">
    <property type="entry name" value="Dihydrofolate Reductase, subunit A"/>
    <property type="match status" value="1"/>
</dbReference>
<organism evidence="2 3">
    <name type="scientific">Streptomonospora algeriensis</name>
    <dbReference type="NCBI Taxonomy" id="995084"/>
    <lineage>
        <taxon>Bacteria</taxon>
        <taxon>Bacillati</taxon>
        <taxon>Actinomycetota</taxon>
        <taxon>Actinomycetes</taxon>
        <taxon>Streptosporangiales</taxon>
        <taxon>Nocardiopsidaceae</taxon>
        <taxon>Streptomonospora</taxon>
    </lineage>
</organism>
<keyword evidence="3" id="KW-1185">Reference proteome</keyword>
<evidence type="ECO:0000259" key="1">
    <source>
        <dbReference type="Pfam" id="PF01872"/>
    </source>
</evidence>
<evidence type="ECO:0000313" key="3">
    <source>
        <dbReference type="Proteomes" id="UP001596956"/>
    </source>
</evidence>